<dbReference type="EMBL" id="BPFB01000001">
    <property type="protein sequence ID" value="GIU41602.1"/>
    <property type="molecule type" value="Genomic_DNA"/>
</dbReference>
<keyword evidence="12 15" id="KW-0472">Membrane</keyword>
<dbReference type="InterPro" id="IPR011009">
    <property type="entry name" value="Kinase-like_dom_sf"/>
</dbReference>
<evidence type="ECO:0000256" key="12">
    <source>
        <dbReference type="ARBA" id="ARBA00023136"/>
    </source>
</evidence>
<comment type="function">
    <text evidence="15">Catalyzes the ATP-dependent phosphorylation of the 3-deoxy-D-manno-octulosonic acid (Kdo) residue in Kdo-lipid IV(A) at the 4-OH position.</text>
</comment>
<dbReference type="SUPFAM" id="SSF56112">
    <property type="entry name" value="Protein kinase-like (PK-like)"/>
    <property type="match status" value="1"/>
</dbReference>
<organism evidence="16 17">
    <name type="scientific">Shewanella algidipiscicola</name>
    <dbReference type="NCBI Taxonomy" id="614070"/>
    <lineage>
        <taxon>Bacteria</taxon>
        <taxon>Pseudomonadati</taxon>
        <taxon>Pseudomonadota</taxon>
        <taxon>Gammaproteobacteria</taxon>
        <taxon>Alteromonadales</taxon>
        <taxon>Shewanellaceae</taxon>
        <taxon>Shewanella</taxon>
    </lineage>
</organism>
<keyword evidence="8 15" id="KW-0547">Nucleotide-binding</keyword>
<reference evidence="16 17" key="1">
    <citation type="submission" date="2021-05" db="EMBL/GenBank/DDBJ databases">
        <title>Molecular characterization for Shewanella algae harboring chromosomal blaOXA-55-like strains isolated from clinical and environment sample.</title>
        <authorList>
            <person name="Ohama Y."/>
            <person name="Aoki K."/>
            <person name="Harada S."/>
            <person name="Moriya K."/>
            <person name="Ishii Y."/>
            <person name="Tateda K."/>
        </authorList>
    </citation>
    <scope>NUCLEOTIDE SEQUENCE [LARGE SCALE GENOMIC DNA]</scope>
    <source>
        <strain evidence="16 17">LMG 23746</strain>
    </source>
</reference>
<evidence type="ECO:0000256" key="13">
    <source>
        <dbReference type="ARBA" id="ARBA00029511"/>
    </source>
</evidence>
<dbReference type="NCBIfam" id="NF002475">
    <property type="entry name" value="PRK01723.1"/>
    <property type="match status" value="1"/>
</dbReference>
<evidence type="ECO:0000256" key="10">
    <source>
        <dbReference type="ARBA" id="ARBA00022840"/>
    </source>
</evidence>
<evidence type="ECO:0000256" key="14">
    <source>
        <dbReference type="ARBA" id="ARBA00034417"/>
    </source>
</evidence>
<dbReference type="EC" id="2.7.1.166" evidence="4 15"/>
<protein>
    <recommendedName>
        <fullName evidence="13 15">3-deoxy-D-manno-octulosonic acid kinase</fullName>
        <shortName evidence="15">Kdo kinase</shortName>
        <ecNumber evidence="4 15">2.7.1.166</ecNumber>
    </recommendedName>
</protein>
<evidence type="ECO:0000256" key="11">
    <source>
        <dbReference type="ARBA" id="ARBA00022985"/>
    </source>
</evidence>
<evidence type="ECO:0000256" key="8">
    <source>
        <dbReference type="ARBA" id="ARBA00022741"/>
    </source>
</evidence>
<keyword evidence="11 15" id="KW-0448">Lipopolysaccharide biosynthesis</keyword>
<evidence type="ECO:0000313" key="17">
    <source>
        <dbReference type="Proteomes" id="UP000761574"/>
    </source>
</evidence>
<keyword evidence="5 15" id="KW-1003">Cell membrane</keyword>
<evidence type="ECO:0000313" key="16">
    <source>
        <dbReference type="EMBL" id="GIU41602.1"/>
    </source>
</evidence>
<accession>A0ABQ4P266</accession>
<keyword evidence="17" id="KW-1185">Reference proteome</keyword>
<dbReference type="InterPro" id="IPR022826">
    <property type="entry name" value="KDO_kinase"/>
</dbReference>
<evidence type="ECO:0000256" key="6">
    <source>
        <dbReference type="ARBA" id="ARBA00022519"/>
    </source>
</evidence>
<dbReference type="HAMAP" id="MF_00521">
    <property type="entry name" value="KDO_kinase"/>
    <property type="match status" value="1"/>
</dbReference>
<evidence type="ECO:0000256" key="15">
    <source>
        <dbReference type="HAMAP-Rule" id="MF_00521"/>
    </source>
</evidence>
<feature type="active site" evidence="15">
    <location>
        <position position="181"/>
    </location>
</feature>
<comment type="subcellular location">
    <subcellularLocation>
        <location evidence="1 15">Cell inner membrane</location>
        <topology evidence="1 15">Peripheral membrane protein</topology>
        <orientation evidence="1 15">Cytoplasmic side</orientation>
    </subcellularLocation>
</comment>
<evidence type="ECO:0000256" key="2">
    <source>
        <dbReference type="ARBA" id="ARBA00004713"/>
    </source>
</evidence>
<keyword evidence="6 15" id="KW-0997">Cell inner membrane</keyword>
<proteinExistence type="inferred from homology"/>
<comment type="pathway">
    <text evidence="2 15">Bacterial outer membrane biogenesis; LPS core biosynthesis.</text>
</comment>
<sequence length="250" mass="28913">MPSELACNFMQIKRTDAGYIAFCEPELKPITPDWFTFDYWQDLGDITGSSTGRYTTWFVDPQHITRHKKAQWVLRHYYRGGVMAKFSHDSYLYTGLKRTRAIAELTLLEQLFNEGFAVPKPVAAQIQRHGMHYRGDIIIERIEGAQDLVAQLSHAPMTDAQWQALGKLIATFHQRGVYHADLNAKNILIGNDNFTLIDFDRGELRTPSPKWQQANLDRLLRSFNKEKTKLATLHFNDHNWQQLMAGYLQA</sequence>
<gene>
    <name evidence="15 16" type="primary">kdkA</name>
    <name evidence="16" type="ORF">TUM4630_00600</name>
</gene>
<evidence type="ECO:0000256" key="1">
    <source>
        <dbReference type="ARBA" id="ARBA00004515"/>
    </source>
</evidence>
<dbReference type="Gene3D" id="1.10.510.10">
    <property type="entry name" value="Transferase(Phosphotransferase) domain 1"/>
    <property type="match status" value="1"/>
</dbReference>
<dbReference type="Pfam" id="PF06293">
    <property type="entry name" value="Kdo"/>
    <property type="match status" value="1"/>
</dbReference>
<comment type="caution">
    <text evidence="16">The sequence shown here is derived from an EMBL/GenBank/DDBJ whole genome shotgun (WGS) entry which is preliminary data.</text>
</comment>
<keyword evidence="9 15" id="KW-0418">Kinase</keyword>
<keyword evidence="7 15" id="KW-0808">Transferase</keyword>
<evidence type="ECO:0000256" key="7">
    <source>
        <dbReference type="ARBA" id="ARBA00022679"/>
    </source>
</evidence>
<dbReference type="GO" id="GO:0016301">
    <property type="term" value="F:kinase activity"/>
    <property type="evidence" value="ECO:0007669"/>
    <property type="project" value="UniProtKB-KW"/>
</dbReference>
<name>A0ABQ4P266_9GAMM</name>
<evidence type="ECO:0000256" key="3">
    <source>
        <dbReference type="ARBA" id="ARBA00010327"/>
    </source>
</evidence>
<comment type="catalytic activity">
    <reaction evidence="14 15">
        <text>an alpha-Kdo-(2-&gt;6)-lipid IVA + ATP = a 4-O-phospho-alpha-Kdo-(2-&gt;6)-lipid IVA + ADP + H(+)</text>
        <dbReference type="Rhea" id="RHEA:74271"/>
        <dbReference type="ChEBI" id="CHEBI:15378"/>
        <dbReference type="ChEBI" id="CHEBI:30616"/>
        <dbReference type="ChEBI" id="CHEBI:176428"/>
        <dbReference type="ChEBI" id="CHEBI:193140"/>
        <dbReference type="ChEBI" id="CHEBI:456216"/>
        <dbReference type="EC" id="2.7.1.166"/>
    </reaction>
</comment>
<evidence type="ECO:0000256" key="5">
    <source>
        <dbReference type="ARBA" id="ARBA00022475"/>
    </source>
</evidence>
<dbReference type="Proteomes" id="UP000761574">
    <property type="component" value="Unassembled WGS sequence"/>
</dbReference>
<keyword evidence="10 15" id="KW-0067">ATP-binding</keyword>
<evidence type="ECO:0000256" key="4">
    <source>
        <dbReference type="ARBA" id="ARBA00011988"/>
    </source>
</evidence>
<comment type="similarity">
    <text evidence="3 15">Belongs to the protein kinase superfamily. KdkA/RfaP family.</text>
</comment>
<evidence type="ECO:0000256" key="9">
    <source>
        <dbReference type="ARBA" id="ARBA00022777"/>
    </source>
</evidence>